<keyword evidence="14" id="KW-1185">Reference proteome</keyword>
<evidence type="ECO:0000313" key="13">
    <source>
        <dbReference type="EMBL" id="PSH64734.1"/>
    </source>
</evidence>
<accession>A0A2P7BE45</accession>
<feature type="domain" description="2Fe-2S ferredoxin-type" evidence="11">
    <location>
        <begin position="283"/>
        <end position="367"/>
    </location>
</feature>
<comment type="cofactor">
    <cofactor evidence="9">
        <name>[2Fe-2S] cluster</name>
        <dbReference type="ChEBI" id="CHEBI:190135"/>
    </cofactor>
</comment>
<comment type="similarity">
    <text evidence="10">In the N-terminal section; belongs to the FAD-binding oxidoreductase type 6 family.</text>
</comment>
<name>A0A2P7BE45_9HYPH</name>
<keyword evidence="2" id="KW-0285">Flavoprotein</keyword>
<evidence type="ECO:0000256" key="2">
    <source>
        <dbReference type="ARBA" id="ARBA00022630"/>
    </source>
</evidence>
<dbReference type="CDD" id="cd06215">
    <property type="entry name" value="FNR_iron_sulfur_binding_1"/>
    <property type="match status" value="1"/>
</dbReference>
<dbReference type="GO" id="GO:0046872">
    <property type="term" value="F:metal ion binding"/>
    <property type="evidence" value="ECO:0007669"/>
    <property type="project" value="UniProtKB-KW"/>
</dbReference>
<dbReference type="Pfam" id="PF00111">
    <property type="entry name" value="Fer2"/>
    <property type="match status" value="1"/>
</dbReference>
<dbReference type="InterPro" id="IPR036010">
    <property type="entry name" value="2Fe-2S_ferredoxin-like_sf"/>
</dbReference>
<dbReference type="OrthoDB" id="9786134at2"/>
<dbReference type="Proteomes" id="UP000241764">
    <property type="component" value="Unassembled WGS sequence"/>
</dbReference>
<comment type="caution">
    <text evidence="13">The sequence shown here is derived from an EMBL/GenBank/DDBJ whole genome shotgun (WGS) entry which is preliminary data.</text>
</comment>
<feature type="domain" description="FAD-binding FR-type" evidence="12">
    <location>
        <begin position="24"/>
        <end position="127"/>
    </location>
</feature>
<dbReference type="PANTHER" id="PTHR47354:SF6">
    <property type="entry name" value="NADH OXIDOREDUCTASE HCR"/>
    <property type="match status" value="1"/>
</dbReference>
<dbReference type="Pfam" id="PF00970">
    <property type="entry name" value="FAD_binding_6"/>
    <property type="match status" value="1"/>
</dbReference>
<keyword evidence="8" id="KW-0411">Iron-sulfur</keyword>
<dbReference type="PRINTS" id="PR00410">
    <property type="entry name" value="PHEHYDRXLASE"/>
</dbReference>
<dbReference type="PANTHER" id="PTHR47354">
    <property type="entry name" value="NADH OXIDOREDUCTASE HCR"/>
    <property type="match status" value="1"/>
</dbReference>
<dbReference type="RefSeq" id="WP_106664279.1">
    <property type="nucleotide sequence ID" value="NZ_PGGM01000004.1"/>
</dbReference>
<evidence type="ECO:0000256" key="10">
    <source>
        <dbReference type="ARBA" id="ARBA00061434"/>
    </source>
</evidence>
<sequence length="367" mass="40748">MTYSRSGGVPQNYPHLDQMQPWNDRLHLLECLSIVEEAPNVKTFTFRSDNQNWFRYEPGQFMTFELPVQPEAVLRTYTLSSTPSRPFTIAVTVKAQEDSIGTRWMLDHLTPGVRLKAFGPLGDFSMRKHPGGKYLFISAGSGITPMMSMTRWMHDCAPQSDISFVTCARRPSDIIFRKELEYLMSCMPNLKLAFLIKEHEMGQVWTGIRGRLEAPKLPLLAPDFKDRTIFCCGPEGFMRDVRTMLEASGFDMNHYHQESFGPAAEPVLPMMDDISTEAVEAASTVTFSMSGMDVPCVAGDTILKAARGAGIRIAAACESGLCGTCKVMKISGEVDMDHNGGILDEEIDEGYVLACCSKPLGNVEIEA</sequence>
<evidence type="ECO:0000313" key="14">
    <source>
        <dbReference type="Proteomes" id="UP000241764"/>
    </source>
</evidence>
<evidence type="ECO:0000259" key="12">
    <source>
        <dbReference type="PROSITE" id="PS51384"/>
    </source>
</evidence>
<evidence type="ECO:0000256" key="5">
    <source>
        <dbReference type="ARBA" id="ARBA00022827"/>
    </source>
</evidence>
<dbReference type="EMBL" id="PGGM01000004">
    <property type="protein sequence ID" value="PSH64734.1"/>
    <property type="molecule type" value="Genomic_DNA"/>
</dbReference>
<dbReference type="GO" id="GO:0016491">
    <property type="term" value="F:oxidoreductase activity"/>
    <property type="evidence" value="ECO:0007669"/>
    <property type="project" value="UniProtKB-KW"/>
</dbReference>
<organism evidence="13 14">
    <name type="scientific">Phyllobacterium sophorae</name>
    <dbReference type="NCBI Taxonomy" id="1520277"/>
    <lineage>
        <taxon>Bacteria</taxon>
        <taxon>Pseudomonadati</taxon>
        <taxon>Pseudomonadota</taxon>
        <taxon>Alphaproteobacteria</taxon>
        <taxon>Hyphomicrobiales</taxon>
        <taxon>Phyllobacteriaceae</taxon>
        <taxon>Phyllobacterium</taxon>
    </lineage>
</organism>
<evidence type="ECO:0000256" key="6">
    <source>
        <dbReference type="ARBA" id="ARBA00023002"/>
    </source>
</evidence>
<dbReference type="Gene3D" id="3.10.20.30">
    <property type="match status" value="1"/>
</dbReference>
<keyword evidence="5" id="KW-0274">FAD</keyword>
<keyword evidence="4" id="KW-0479">Metal-binding</keyword>
<dbReference type="Gene3D" id="3.40.50.80">
    <property type="entry name" value="Nucleotide-binding domain of ferredoxin-NADP reductase (FNR) module"/>
    <property type="match status" value="1"/>
</dbReference>
<dbReference type="PROSITE" id="PS00197">
    <property type="entry name" value="2FE2S_FER_1"/>
    <property type="match status" value="1"/>
</dbReference>
<dbReference type="InterPro" id="IPR008333">
    <property type="entry name" value="Cbr1-like_FAD-bd_dom"/>
</dbReference>
<keyword evidence="3" id="KW-0001">2Fe-2S</keyword>
<proteinExistence type="inferred from homology"/>
<keyword evidence="7" id="KW-0408">Iron</keyword>
<dbReference type="InterPro" id="IPR050415">
    <property type="entry name" value="MRET"/>
</dbReference>
<evidence type="ECO:0000256" key="3">
    <source>
        <dbReference type="ARBA" id="ARBA00022714"/>
    </source>
</evidence>
<evidence type="ECO:0000256" key="1">
    <source>
        <dbReference type="ARBA" id="ARBA00001974"/>
    </source>
</evidence>
<evidence type="ECO:0000256" key="9">
    <source>
        <dbReference type="ARBA" id="ARBA00034078"/>
    </source>
</evidence>
<dbReference type="InterPro" id="IPR012675">
    <property type="entry name" value="Beta-grasp_dom_sf"/>
</dbReference>
<dbReference type="InterPro" id="IPR017927">
    <property type="entry name" value="FAD-bd_FR_type"/>
</dbReference>
<dbReference type="PROSITE" id="PS51085">
    <property type="entry name" value="2FE2S_FER_2"/>
    <property type="match status" value="1"/>
</dbReference>
<dbReference type="CDD" id="cd00207">
    <property type="entry name" value="fer2"/>
    <property type="match status" value="1"/>
</dbReference>
<dbReference type="InterPro" id="IPR001709">
    <property type="entry name" value="Flavoprot_Pyr_Nucl_cyt_Rdtase"/>
</dbReference>
<dbReference type="InterPro" id="IPR006058">
    <property type="entry name" value="2Fe2S_fd_BS"/>
</dbReference>
<dbReference type="PROSITE" id="PS51384">
    <property type="entry name" value="FAD_FR"/>
    <property type="match status" value="1"/>
</dbReference>
<keyword evidence="6" id="KW-0560">Oxidoreductase</keyword>
<dbReference type="AlphaFoldDB" id="A0A2P7BE45"/>
<evidence type="ECO:0000256" key="7">
    <source>
        <dbReference type="ARBA" id="ARBA00023004"/>
    </source>
</evidence>
<protein>
    <submittedName>
        <fullName evidence="13">Hybrid-cluster NAD(P)-dependent oxidoreductase</fullName>
    </submittedName>
</protein>
<gene>
    <name evidence="13" type="ORF">CU103_11840</name>
</gene>
<dbReference type="InterPro" id="IPR017938">
    <property type="entry name" value="Riboflavin_synthase-like_b-brl"/>
</dbReference>
<dbReference type="SUPFAM" id="SSF63380">
    <property type="entry name" value="Riboflavin synthase domain-like"/>
    <property type="match status" value="1"/>
</dbReference>
<evidence type="ECO:0000256" key="4">
    <source>
        <dbReference type="ARBA" id="ARBA00022723"/>
    </source>
</evidence>
<dbReference type="GO" id="GO:0051537">
    <property type="term" value="F:2 iron, 2 sulfur cluster binding"/>
    <property type="evidence" value="ECO:0007669"/>
    <property type="project" value="UniProtKB-KW"/>
</dbReference>
<comment type="cofactor">
    <cofactor evidence="1">
        <name>FAD</name>
        <dbReference type="ChEBI" id="CHEBI:57692"/>
    </cofactor>
</comment>
<dbReference type="SUPFAM" id="SSF54292">
    <property type="entry name" value="2Fe-2S ferredoxin-like"/>
    <property type="match status" value="1"/>
</dbReference>
<reference evidence="14" key="1">
    <citation type="submission" date="2017-11" db="EMBL/GenBank/DDBJ databases">
        <authorList>
            <person name="Kuznetsova I."/>
            <person name="Sazanova A."/>
            <person name="Chirak E."/>
            <person name="Safronova V."/>
            <person name="Willems A."/>
        </authorList>
    </citation>
    <scope>NUCLEOTIDE SEQUENCE [LARGE SCALE GENOMIC DNA]</scope>
    <source>
        <strain evidence="14">CCBAU 03422</strain>
    </source>
</reference>
<dbReference type="SUPFAM" id="SSF52343">
    <property type="entry name" value="Ferredoxin reductase-like, C-terminal NADP-linked domain"/>
    <property type="match status" value="1"/>
</dbReference>
<dbReference type="InterPro" id="IPR001433">
    <property type="entry name" value="OxRdtase_FAD/NAD-bd"/>
</dbReference>
<dbReference type="PRINTS" id="PR00371">
    <property type="entry name" value="FPNCR"/>
</dbReference>
<evidence type="ECO:0000256" key="8">
    <source>
        <dbReference type="ARBA" id="ARBA00023014"/>
    </source>
</evidence>
<dbReference type="Pfam" id="PF00175">
    <property type="entry name" value="NAD_binding_1"/>
    <property type="match status" value="1"/>
</dbReference>
<dbReference type="InterPro" id="IPR001041">
    <property type="entry name" value="2Fe-2S_ferredoxin-type"/>
</dbReference>
<dbReference type="InterPro" id="IPR039261">
    <property type="entry name" value="FNR_nucleotide-bd"/>
</dbReference>
<evidence type="ECO:0000259" key="11">
    <source>
        <dbReference type="PROSITE" id="PS51085"/>
    </source>
</evidence>
<dbReference type="Gene3D" id="2.40.30.10">
    <property type="entry name" value="Translation factors"/>
    <property type="match status" value="1"/>
</dbReference>